<name>A0AAD6VIS8_9AGAR</name>
<protein>
    <submittedName>
        <fullName evidence="3">Uncharacterized protein</fullName>
    </submittedName>
</protein>
<evidence type="ECO:0000313" key="4">
    <source>
        <dbReference type="Proteomes" id="UP001219525"/>
    </source>
</evidence>
<reference evidence="3" key="1">
    <citation type="submission" date="2023-03" db="EMBL/GenBank/DDBJ databases">
        <title>Massive genome expansion in bonnet fungi (Mycena s.s.) driven by repeated elements and novel gene families across ecological guilds.</title>
        <authorList>
            <consortium name="Lawrence Berkeley National Laboratory"/>
            <person name="Harder C.B."/>
            <person name="Miyauchi S."/>
            <person name="Viragh M."/>
            <person name="Kuo A."/>
            <person name="Thoen E."/>
            <person name="Andreopoulos B."/>
            <person name="Lu D."/>
            <person name="Skrede I."/>
            <person name="Drula E."/>
            <person name="Henrissat B."/>
            <person name="Morin E."/>
            <person name="Kohler A."/>
            <person name="Barry K."/>
            <person name="LaButti K."/>
            <person name="Morin E."/>
            <person name="Salamov A."/>
            <person name="Lipzen A."/>
            <person name="Mereny Z."/>
            <person name="Hegedus B."/>
            <person name="Baldrian P."/>
            <person name="Stursova M."/>
            <person name="Weitz H."/>
            <person name="Taylor A."/>
            <person name="Grigoriev I.V."/>
            <person name="Nagy L.G."/>
            <person name="Martin F."/>
            <person name="Kauserud H."/>
        </authorList>
    </citation>
    <scope>NUCLEOTIDE SEQUENCE</scope>
    <source>
        <strain evidence="3">9144</strain>
    </source>
</reference>
<evidence type="ECO:0000256" key="1">
    <source>
        <dbReference type="SAM" id="MobiDB-lite"/>
    </source>
</evidence>
<accession>A0AAD6VIS8</accession>
<proteinExistence type="predicted"/>
<keyword evidence="2" id="KW-0732">Signal</keyword>
<gene>
    <name evidence="3" type="ORF">GGX14DRAFT_620453</name>
</gene>
<keyword evidence="4" id="KW-1185">Reference proteome</keyword>
<dbReference type="EMBL" id="JARJCW010000022">
    <property type="protein sequence ID" value="KAJ7213179.1"/>
    <property type="molecule type" value="Genomic_DNA"/>
</dbReference>
<feature type="chain" id="PRO_5042146117" evidence="2">
    <location>
        <begin position="21"/>
        <end position="172"/>
    </location>
</feature>
<comment type="caution">
    <text evidence="3">The sequence shown here is derived from an EMBL/GenBank/DDBJ whole genome shotgun (WGS) entry which is preliminary data.</text>
</comment>
<dbReference type="AlphaFoldDB" id="A0AAD6VIS8"/>
<sequence>MAPGALTLLLALSLLPATLAQDDGETHIEGARSSKVAPIGAIIGTAMQRRYPVCTCLALLSTAAYGVDRCLPRRREARRAAKGAKGPQLYQYLLPQRPTTGAPPQAHFLDRTGATLPSRPVCAPAPDIHSRWIGDNPPAYQARPAADEEDATQGGARASSPASLCSDAPTLY</sequence>
<feature type="signal peptide" evidence="2">
    <location>
        <begin position="1"/>
        <end position="20"/>
    </location>
</feature>
<evidence type="ECO:0000256" key="2">
    <source>
        <dbReference type="SAM" id="SignalP"/>
    </source>
</evidence>
<evidence type="ECO:0000313" key="3">
    <source>
        <dbReference type="EMBL" id="KAJ7213179.1"/>
    </source>
</evidence>
<dbReference type="Proteomes" id="UP001219525">
    <property type="component" value="Unassembled WGS sequence"/>
</dbReference>
<organism evidence="3 4">
    <name type="scientific">Mycena pura</name>
    <dbReference type="NCBI Taxonomy" id="153505"/>
    <lineage>
        <taxon>Eukaryota</taxon>
        <taxon>Fungi</taxon>
        <taxon>Dikarya</taxon>
        <taxon>Basidiomycota</taxon>
        <taxon>Agaricomycotina</taxon>
        <taxon>Agaricomycetes</taxon>
        <taxon>Agaricomycetidae</taxon>
        <taxon>Agaricales</taxon>
        <taxon>Marasmiineae</taxon>
        <taxon>Mycenaceae</taxon>
        <taxon>Mycena</taxon>
    </lineage>
</organism>
<feature type="region of interest" description="Disordered" evidence="1">
    <location>
        <begin position="127"/>
        <end position="172"/>
    </location>
</feature>